<feature type="compositionally biased region" description="Low complexity" evidence="1">
    <location>
        <begin position="154"/>
        <end position="164"/>
    </location>
</feature>
<feature type="compositionally biased region" description="Low complexity" evidence="1">
    <location>
        <begin position="25"/>
        <end position="34"/>
    </location>
</feature>
<feature type="compositionally biased region" description="Basic and acidic residues" evidence="1">
    <location>
        <begin position="648"/>
        <end position="660"/>
    </location>
</feature>
<feature type="region of interest" description="Disordered" evidence="1">
    <location>
        <begin position="204"/>
        <end position="725"/>
    </location>
</feature>
<dbReference type="InterPro" id="IPR049227">
    <property type="entry name" value="DUF6824"/>
</dbReference>
<feature type="compositionally biased region" description="Pro residues" evidence="1">
    <location>
        <begin position="451"/>
        <end position="474"/>
    </location>
</feature>
<sequence>MSNNNTSLQQPSDTKNTSTPTVVHSLSSSRESTSPPQQLVQPELSSSTYLHSPSPLAKRSHIEYFQSTPQPPENAASETLDSDAVSLFFRTSPRVTPAGTSTTSNYNRFPIPSPRPNLTSHINPLSPPAPQPKYNMASPDQHPQGYLPPHPHAHPALPHPLAHGHPAHPHTKGKEVEVQHPNEMAAPSKHGHGVEMVLKASETAAQNERGQVHTTGHGHHDYFKSTVGARPPPTNTGVSGTTSTMGHGYGPQGQQGQPVNNNKLTQDDGKGTSPPRKQKNTEVAFVITPGDMTKPGETPRRPAPRQQHGYEVPNVPESPYGAYPSPYGQPHPHPGYYHPHGYYHPPQSPVKSSKPTPAEEAGEHGGGYPHPPPPYGYPPPYAYGYDRYYPEDPYRADIAGAHPHSPGKRQRANDDNDSKSKGGASQGQAMSVSERDRERGREPEEGHDYSVPPPAYRFPPTRPYYERGPPPHPGYPYYNPAVSESFDSGERSGDRSADSKRSPPRRTAPGPPPPVSKASSYPPPTSPPGRYGTGPQGDASASTYPGARRARGHHGERPGSGYSYDNAGIYSRGAPPHHGGPGELSRYYPSGQGRYEDGHAPPGPPSSEGYYGREPGRGYPPPGFYGGGEGEYYHRPGPPGLPLPGAQEDVHPLLRDERSRSHPLPSGDDNRTHTSHSSPPRRKRADGSVNSRDMSSPNKPKPSTAAQAAIAAGMTEPASAKEVDFDITDPPRDPFTPPSAKPLCSQSSDINIHDVLCGRGGGTNTQVGNRRFRSLVQEFQPTYLLCRRKEKPLIARTIVLIIRNRRGRFLKKNEDDGGFYEVGDEKAEAKTSQALREGLDVRASRSTMDGKKKNRRKKKATSSNDSATESMATTVKSPARLKKEDNDVNMEPPTPQRDGPPPHHDAYPHYPPPGFYYGYGAGAGGGAGDGYYPPPYGAMNYQMAGGGGQYSPSRKRARAPHASGESSYEYQQFPPPSSYKNYMYPYPPDYPNHGPPPGANDAEHEEGGNSMWEDFSPPRPMVKKQQDVESNPTGEE</sequence>
<feature type="compositionally biased region" description="Polar residues" evidence="1">
    <location>
        <begin position="688"/>
        <end position="698"/>
    </location>
</feature>
<feature type="compositionally biased region" description="Polar residues" evidence="1">
    <location>
        <begin position="98"/>
        <end position="107"/>
    </location>
</feature>
<protein>
    <recommendedName>
        <fullName evidence="2">DUF6824 domain-containing protein</fullName>
    </recommendedName>
</protein>
<feature type="region of interest" description="Disordered" evidence="1">
    <location>
        <begin position="1"/>
        <end position="81"/>
    </location>
</feature>
<dbReference type="AlphaFoldDB" id="A0A7S3Q981"/>
<reference evidence="3" key="1">
    <citation type="submission" date="2021-01" db="EMBL/GenBank/DDBJ databases">
        <authorList>
            <person name="Corre E."/>
            <person name="Pelletier E."/>
            <person name="Niang G."/>
            <person name="Scheremetjew M."/>
            <person name="Finn R."/>
            <person name="Kale V."/>
            <person name="Holt S."/>
            <person name="Cochrane G."/>
            <person name="Meng A."/>
            <person name="Brown T."/>
            <person name="Cohen L."/>
        </authorList>
    </citation>
    <scope>NUCLEOTIDE SEQUENCE</scope>
    <source>
        <strain evidence="3">MM31A-1</strain>
    </source>
</reference>
<name>A0A7S3Q981_9STRA</name>
<evidence type="ECO:0000259" key="2">
    <source>
        <dbReference type="Pfam" id="PF20710"/>
    </source>
</evidence>
<gene>
    <name evidence="3" type="ORF">CDEB00056_LOCUS14870</name>
</gene>
<feature type="region of interest" description="Disordered" evidence="1">
    <location>
        <begin position="840"/>
        <end position="909"/>
    </location>
</feature>
<feature type="compositionally biased region" description="Basic and acidic residues" evidence="1">
    <location>
        <begin position="840"/>
        <end position="851"/>
    </location>
</feature>
<evidence type="ECO:0000313" key="3">
    <source>
        <dbReference type="EMBL" id="CAE0470017.1"/>
    </source>
</evidence>
<feature type="compositionally biased region" description="Pro residues" evidence="1">
    <location>
        <begin position="369"/>
        <end position="381"/>
    </location>
</feature>
<feature type="region of interest" description="Disordered" evidence="1">
    <location>
        <begin position="946"/>
        <end position="1036"/>
    </location>
</feature>
<proteinExistence type="predicted"/>
<feature type="compositionally biased region" description="Pro residues" evidence="1">
    <location>
        <begin position="985"/>
        <end position="998"/>
    </location>
</feature>
<evidence type="ECO:0000256" key="1">
    <source>
        <dbReference type="SAM" id="MobiDB-lite"/>
    </source>
</evidence>
<feature type="compositionally biased region" description="Polar residues" evidence="1">
    <location>
        <begin position="861"/>
        <end position="876"/>
    </location>
</feature>
<feature type="compositionally biased region" description="Low complexity" evidence="1">
    <location>
        <begin position="334"/>
        <end position="345"/>
    </location>
</feature>
<feature type="compositionally biased region" description="Polar residues" evidence="1">
    <location>
        <begin position="235"/>
        <end position="245"/>
    </location>
</feature>
<feature type="compositionally biased region" description="Polar residues" evidence="1">
    <location>
        <begin position="1"/>
        <end position="24"/>
    </location>
</feature>
<accession>A0A7S3Q981</accession>
<feature type="compositionally biased region" description="Basic and acidic residues" evidence="1">
    <location>
        <begin position="488"/>
        <end position="501"/>
    </location>
</feature>
<feature type="domain" description="DUF6824" evidence="2">
    <location>
        <begin position="754"/>
        <end position="837"/>
    </location>
</feature>
<feature type="compositionally biased region" description="Basic and acidic residues" evidence="1">
    <location>
        <begin position="411"/>
        <end position="420"/>
    </location>
</feature>
<dbReference type="EMBL" id="HBIO01019327">
    <property type="protein sequence ID" value="CAE0470017.1"/>
    <property type="molecule type" value="Transcribed_RNA"/>
</dbReference>
<feature type="compositionally biased region" description="Polar residues" evidence="1">
    <location>
        <begin position="204"/>
        <end position="214"/>
    </location>
</feature>
<feature type="region of interest" description="Disordered" evidence="1">
    <location>
        <begin position="93"/>
        <end position="176"/>
    </location>
</feature>
<dbReference type="Pfam" id="PF20710">
    <property type="entry name" value="DUF6824"/>
    <property type="match status" value="1"/>
</dbReference>
<feature type="compositionally biased region" description="Basic and acidic residues" evidence="1">
    <location>
        <begin position="433"/>
        <end position="448"/>
    </location>
</feature>
<feature type="compositionally biased region" description="Polar residues" evidence="1">
    <location>
        <begin position="35"/>
        <end position="51"/>
    </location>
</feature>
<feature type="compositionally biased region" description="Pro residues" evidence="1">
    <location>
        <begin position="509"/>
        <end position="527"/>
    </location>
</feature>
<organism evidence="3">
    <name type="scientific">Chaetoceros debilis</name>
    <dbReference type="NCBI Taxonomy" id="122233"/>
    <lineage>
        <taxon>Eukaryota</taxon>
        <taxon>Sar</taxon>
        <taxon>Stramenopiles</taxon>
        <taxon>Ochrophyta</taxon>
        <taxon>Bacillariophyta</taxon>
        <taxon>Coscinodiscophyceae</taxon>
        <taxon>Chaetocerotophycidae</taxon>
        <taxon>Chaetocerotales</taxon>
        <taxon>Chaetocerotaceae</taxon>
        <taxon>Chaetoceros</taxon>
    </lineage>
</organism>